<evidence type="ECO:0000256" key="1">
    <source>
        <dbReference type="SAM" id="MobiDB-lite"/>
    </source>
</evidence>
<accession>A0A866D206</accession>
<organism evidence="2 3">
    <name type="scientific">Aeromonas phage Atoyac15</name>
    <dbReference type="NCBI Taxonomy" id="2767551"/>
    <lineage>
        <taxon>Viruses</taxon>
        <taxon>Duplodnaviria</taxon>
        <taxon>Heunggongvirae</taxon>
        <taxon>Uroviricota</taxon>
        <taxon>Caudoviricetes</taxon>
        <taxon>Autographivirales</taxon>
        <taxon>Autonotataviridae</taxon>
        <taxon>Melnykvirinae</taxon>
        <taxon>Atoyacvirus</taxon>
        <taxon>Atoyacvirus atoyac15</taxon>
    </lineage>
</organism>
<reference evidence="2 3" key="1">
    <citation type="journal article" date="2020" name="bioRxiv">
        <title>Dynamics of infection in a novel group of promiscuous phages and hosts of multiple bacterial genera retrieved from river communities.</title>
        <authorList>
            <person name="Cazares D."/>
            <person name="Cazares A."/>
            <person name="Figueroa W."/>
            <person name="Guarneros G."/>
            <person name="Edwards R.A."/>
            <person name="Vinuesa P."/>
        </authorList>
    </citation>
    <scope>NUCLEOTIDE SEQUENCE [LARGE SCALE GENOMIC DNA]</scope>
</reference>
<evidence type="ECO:0000313" key="2">
    <source>
        <dbReference type="EMBL" id="QOC54366.1"/>
    </source>
</evidence>
<protein>
    <submittedName>
        <fullName evidence="2">Putative scaffolding protein</fullName>
    </submittedName>
</protein>
<keyword evidence="3" id="KW-1185">Reference proteome</keyword>
<feature type="region of interest" description="Disordered" evidence="1">
    <location>
        <begin position="238"/>
        <end position="264"/>
    </location>
</feature>
<dbReference type="Proteomes" id="UP000663020">
    <property type="component" value="Segment"/>
</dbReference>
<proteinExistence type="predicted"/>
<gene>
    <name evidence="2" type="ORF">Atoyac15_02</name>
</gene>
<feature type="compositionally biased region" description="Basic and acidic residues" evidence="1">
    <location>
        <begin position="245"/>
        <end position="254"/>
    </location>
</feature>
<name>A0A866D206_9CAUD</name>
<evidence type="ECO:0000313" key="3">
    <source>
        <dbReference type="Proteomes" id="UP000663020"/>
    </source>
</evidence>
<dbReference type="EMBL" id="MT682390">
    <property type="protein sequence ID" value="QOC54366.1"/>
    <property type="molecule type" value="Genomic_DNA"/>
</dbReference>
<sequence>MLFMNISRKFGAVYCEEAGNDGAAGGGGPAAETVDPVKAAEVKAEVPAEPSKEPAAEPHAMDQYIEQYSADNPALSVALGFLKDNGISPTDPAFQLAENEGDFTLLKALLAKSGAPGTDAMVAILEGAVQEHFDAIAEHDAATEATVTEIMGDNKDAILEWARANADEGEKKAINEMFEAGGVYARAAAMMLNHAYSSAPDVTRKAANPVRANIPVGAGTPLSAREYAAEVDKLYKKMGNNDPRGTPEYKELSARRAAARARGL</sequence>